<dbReference type="SUPFAM" id="SSF109998">
    <property type="entry name" value="Triger factor/SurA peptide-binding domain-like"/>
    <property type="match status" value="1"/>
</dbReference>
<sequence length="313" mass="32918">MRTVQRRFTLTVAAVALLVAGCGSGPAKIGSAAVVGDSVVPLADIQHQLQLVLAKEPDVKVALQRERKLDQVADTLVQIKVWHELIAKAAANEGVTVTEDEVAEAVESAGGAETASQGTVYTKETFPERARDQLLLVKLAGKYADRMEVTFDYFFTTSGEDAKEKARQVAADPSKMAGFIAAAPSGPEGQQLAGRGQKVSSAESPEAAQAPLFGAEPGTVLAYPPSQSSSQWLVAYVTDRDTDATASGLDASASQLTPSALEGIGLRLMQTLAGSPKVELNPRYGVWDPINYGPVPSEGELGGLQLKARQVQS</sequence>
<evidence type="ECO:0008006" key="5">
    <source>
        <dbReference type="Google" id="ProtNLM"/>
    </source>
</evidence>
<accession>A0A290Z0A8</accession>
<keyword evidence="2" id="KW-0732">Signal</keyword>
<keyword evidence="4" id="KW-1185">Reference proteome</keyword>
<feature type="region of interest" description="Disordered" evidence="1">
    <location>
        <begin position="183"/>
        <end position="207"/>
    </location>
</feature>
<gene>
    <name evidence="3" type="ORF">CNX65_03310</name>
</gene>
<feature type="signal peptide" evidence="2">
    <location>
        <begin position="1"/>
        <end position="27"/>
    </location>
</feature>
<evidence type="ECO:0000313" key="4">
    <source>
        <dbReference type="Proteomes" id="UP000218505"/>
    </source>
</evidence>
<name>A0A290Z0A8_9PSEU</name>
<dbReference type="Gene3D" id="1.10.4030.10">
    <property type="entry name" value="Porin chaperone SurA, peptide-binding domain"/>
    <property type="match status" value="1"/>
</dbReference>
<reference evidence="3" key="1">
    <citation type="submission" date="2017-09" db="EMBL/GenBank/DDBJ databases">
        <title>Complete Genome Sequence of ansamitocin-producing Bacterium Actinosynnema pretiosum X47.</title>
        <authorList>
            <person name="Cao G."/>
            <person name="Zong G."/>
            <person name="Zhong C."/>
            <person name="Fu J."/>
        </authorList>
    </citation>
    <scope>NUCLEOTIDE SEQUENCE [LARGE SCALE GENOMIC DNA]</scope>
    <source>
        <strain evidence="3">X47</strain>
    </source>
</reference>
<dbReference type="EMBL" id="CP023445">
    <property type="protein sequence ID" value="ATE52434.1"/>
    <property type="molecule type" value="Genomic_DNA"/>
</dbReference>
<protein>
    <recommendedName>
        <fullName evidence="5">PpiC-type peptidyl-prolyl cis-trans isomerase</fullName>
    </recommendedName>
</protein>
<dbReference type="RefSeq" id="WP_096491444.1">
    <property type="nucleotide sequence ID" value="NZ_CP023445.1"/>
</dbReference>
<dbReference type="KEGG" id="apre:CNX65_03310"/>
<proteinExistence type="predicted"/>
<dbReference type="AlphaFoldDB" id="A0A290Z0A8"/>
<feature type="chain" id="PRO_5039318044" description="PpiC-type peptidyl-prolyl cis-trans isomerase" evidence="2">
    <location>
        <begin position="28"/>
        <end position="313"/>
    </location>
</feature>
<dbReference type="InterPro" id="IPR027304">
    <property type="entry name" value="Trigger_fact/SurA_dom_sf"/>
</dbReference>
<organism evidence="3 4">
    <name type="scientific">Actinosynnema pretiosum</name>
    <dbReference type="NCBI Taxonomy" id="42197"/>
    <lineage>
        <taxon>Bacteria</taxon>
        <taxon>Bacillati</taxon>
        <taxon>Actinomycetota</taxon>
        <taxon>Actinomycetes</taxon>
        <taxon>Pseudonocardiales</taxon>
        <taxon>Pseudonocardiaceae</taxon>
        <taxon>Actinosynnema</taxon>
    </lineage>
</organism>
<dbReference type="Proteomes" id="UP000218505">
    <property type="component" value="Chromosome"/>
</dbReference>
<dbReference type="PROSITE" id="PS51257">
    <property type="entry name" value="PROKAR_LIPOPROTEIN"/>
    <property type="match status" value="1"/>
</dbReference>
<evidence type="ECO:0000256" key="2">
    <source>
        <dbReference type="SAM" id="SignalP"/>
    </source>
</evidence>
<evidence type="ECO:0000313" key="3">
    <source>
        <dbReference type="EMBL" id="ATE52434.1"/>
    </source>
</evidence>
<evidence type="ECO:0000256" key="1">
    <source>
        <dbReference type="SAM" id="MobiDB-lite"/>
    </source>
</evidence>